<dbReference type="Proteomes" id="UP000075398">
    <property type="component" value="Unassembled WGS sequence"/>
</dbReference>
<protein>
    <submittedName>
        <fullName evidence="2">Uncharacterized protein</fullName>
    </submittedName>
</protein>
<evidence type="ECO:0000256" key="1">
    <source>
        <dbReference type="SAM" id="Phobius"/>
    </source>
</evidence>
<keyword evidence="1" id="KW-0812">Transmembrane</keyword>
<reference evidence="2 3" key="1">
    <citation type="journal article" date="2016" name="ISME J.">
        <title>Chasing the elusive Euryarchaeota class WSA2: genomes reveal a uniquely fastidious methyl-reducing methanogen.</title>
        <authorList>
            <person name="Nobu M.K."/>
            <person name="Narihiro T."/>
            <person name="Kuroda K."/>
            <person name="Mei R."/>
            <person name="Liu W.T."/>
        </authorList>
    </citation>
    <scope>NUCLEOTIDE SEQUENCE [LARGE SCALE GENOMIC DNA]</scope>
    <source>
        <strain evidence="2">U1lsi0528_Bin055</strain>
    </source>
</reference>
<evidence type="ECO:0000313" key="3">
    <source>
        <dbReference type="Proteomes" id="UP000075398"/>
    </source>
</evidence>
<dbReference type="AlphaFoldDB" id="A0A150J077"/>
<evidence type="ECO:0000313" key="2">
    <source>
        <dbReference type="EMBL" id="KYC50548.1"/>
    </source>
</evidence>
<feature type="transmembrane region" description="Helical" evidence="1">
    <location>
        <begin position="35"/>
        <end position="56"/>
    </location>
</feature>
<sequence>MAIYILKWIVGIIVLAVGILFGFSIAINAKATDVYMMSGATMIAISFMIVGANIFFMGTTEKKKKKEMKKNKEILTKAEDLSSKKMLNSYRNIK</sequence>
<gene>
    <name evidence="2" type="ORF">AMQ22_01444</name>
</gene>
<name>A0A150J077_9EURY</name>
<dbReference type="EMBL" id="LNGC01000071">
    <property type="protein sequence ID" value="KYC50548.1"/>
    <property type="molecule type" value="Genomic_DNA"/>
</dbReference>
<feature type="transmembrane region" description="Helical" evidence="1">
    <location>
        <begin position="5"/>
        <end position="29"/>
    </location>
</feature>
<proteinExistence type="predicted"/>
<keyword evidence="1" id="KW-1133">Transmembrane helix</keyword>
<keyword evidence="1" id="KW-0472">Membrane</keyword>
<accession>A0A150J077</accession>
<organism evidence="2 3">
    <name type="scientific">Candidatus Methanofastidiosum methylothiophilum</name>
    <dbReference type="NCBI Taxonomy" id="1705564"/>
    <lineage>
        <taxon>Archaea</taxon>
        <taxon>Methanobacteriati</taxon>
        <taxon>Methanobacteriota</taxon>
        <taxon>Stenosarchaea group</taxon>
        <taxon>Candidatus Methanofastidiosia</taxon>
        <taxon>Candidatus Methanofastidiosales</taxon>
        <taxon>Candidatus Methanofastidiosaceae</taxon>
        <taxon>Candidatus Methanofastidiosum</taxon>
    </lineage>
</organism>
<comment type="caution">
    <text evidence="2">The sequence shown here is derived from an EMBL/GenBank/DDBJ whole genome shotgun (WGS) entry which is preliminary data.</text>
</comment>